<protein>
    <recommendedName>
        <fullName evidence="4">Proteophosphoglycan 5</fullName>
    </recommendedName>
</protein>
<accession>A0A2B7Z6F1</accession>
<feature type="compositionally biased region" description="Basic and acidic residues" evidence="1">
    <location>
        <begin position="285"/>
        <end position="296"/>
    </location>
</feature>
<feature type="compositionally biased region" description="Polar residues" evidence="1">
    <location>
        <begin position="200"/>
        <end position="227"/>
    </location>
</feature>
<reference evidence="2 3" key="1">
    <citation type="submission" date="2017-10" db="EMBL/GenBank/DDBJ databases">
        <title>Comparative genomics in systemic dimorphic fungi from Ajellomycetaceae.</title>
        <authorList>
            <person name="Munoz J.F."/>
            <person name="Mcewen J.G."/>
            <person name="Clay O.K."/>
            <person name="Cuomo C.A."/>
        </authorList>
    </citation>
    <scope>NUCLEOTIDE SEQUENCE [LARGE SCALE GENOMIC DNA]</scope>
    <source>
        <strain evidence="2 3">UAMH4076</strain>
    </source>
</reference>
<feature type="compositionally biased region" description="Basic and acidic residues" evidence="1">
    <location>
        <begin position="348"/>
        <end position="358"/>
    </location>
</feature>
<keyword evidence="3" id="KW-1185">Reference proteome</keyword>
<gene>
    <name evidence="2" type="ORF">GX50_08431</name>
</gene>
<dbReference type="GO" id="GO:0016071">
    <property type="term" value="P:mRNA metabolic process"/>
    <property type="evidence" value="ECO:0007669"/>
    <property type="project" value="UniProtKB-ARBA"/>
</dbReference>
<feature type="compositionally biased region" description="Basic and acidic residues" evidence="1">
    <location>
        <begin position="145"/>
        <end position="162"/>
    </location>
</feature>
<organism evidence="2 3">
    <name type="scientific">[Emmonsia] crescens</name>
    <dbReference type="NCBI Taxonomy" id="73230"/>
    <lineage>
        <taxon>Eukaryota</taxon>
        <taxon>Fungi</taxon>
        <taxon>Dikarya</taxon>
        <taxon>Ascomycota</taxon>
        <taxon>Pezizomycotina</taxon>
        <taxon>Eurotiomycetes</taxon>
        <taxon>Eurotiomycetidae</taxon>
        <taxon>Onygenales</taxon>
        <taxon>Ajellomycetaceae</taxon>
        <taxon>Emergomyces</taxon>
    </lineage>
</organism>
<dbReference type="Pfam" id="PF15365">
    <property type="entry name" value="PNRC"/>
    <property type="match status" value="1"/>
</dbReference>
<dbReference type="AlphaFoldDB" id="A0A2B7Z6F1"/>
<dbReference type="STRING" id="73230.A0A2B7Z6F1"/>
<name>A0A2B7Z6F1_9EURO</name>
<feature type="compositionally biased region" description="Low complexity" evidence="1">
    <location>
        <begin position="166"/>
        <end position="179"/>
    </location>
</feature>
<feature type="compositionally biased region" description="Polar residues" evidence="1">
    <location>
        <begin position="408"/>
        <end position="428"/>
    </location>
</feature>
<feature type="compositionally biased region" description="Low complexity" evidence="1">
    <location>
        <begin position="1"/>
        <end position="11"/>
    </location>
</feature>
<proteinExistence type="predicted"/>
<evidence type="ECO:0000313" key="3">
    <source>
        <dbReference type="Proteomes" id="UP000226031"/>
    </source>
</evidence>
<feature type="compositionally biased region" description="Pro residues" evidence="1">
    <location>
        <begin position="47"/>
        <end position="59"/>
    </location>
</feature>
<evidence type="ECO:0000313" key="2">
    <source>
        <dbReference type="EMBL" id="PGH28819.1"/>
    </source>
</evidence>
<feature type="compositionally biased region" description="Basic residues" evidence="1">
    <location>
        <begin position="13"/>
        <end position="22"/>
    </location>
</feature>
<feature type="compositionally biased region" description="Polar residues" evidence="1">
    <location>
        <begin position="368"/>
        <end position="401"/>
    </location>
</feature>
<dbReference type="InterPro" id="IPR028322">
    <property type="entry name" value="PNRC-like_rgn"/>
</dbReference>
<dbReference type="VEuPathDB" id="FungiDB:EMCG_02317"/>
<feature type="compositionally biased region" description="Polar residues" evidence="1">
    <location>
        <begin position="83"/>
        <end position="117"/>
    </location>
</feature>
<dbReference type="Proteomes" id="UP000226031">
    <property type="component" value="Unassembled WGS sequence"/>
</dbReference>
<evidence type="ECO:0008006" key="4">
    <source>
        <dbReference type="Google" id="ProtNLM"/>
    </source>
</evidence>
<sequence length="474" mass="50973">MSTPTPTTPKGPRNPRRNRKNSKAAPPANTPFRSGPSNQNQNQNHFTPPPPRSSPPSPSPEEAFNNTVSEGASQKKKGRPGKKNNTQPSNPSPMTNGTALSHGHSVSQPNILSTLNDGTHYAGPTFHASPAPSALPIPTFFSKSVPDRETSESSEDGSRDIDPLDTTPTKPKATAVAPPQSTEEIPSPLEFLFKSAKGTKVTSRPVNCVTQSVKPSPSQPNLPRQTKPQPPEVTPGTIFPLELESPDSRRMAIGPSFATPYRDRINALRSASSPSRSNDTVPLDEDQRKAKTEALKDLLLNPRPQRPSSASPNVHDDSNIFGSRSWTAGNAMPFARHSSGPPTPVPFEEPKGSPKDRSPGSGSIAHQYLSSVCNGPQASRTPSSNLRRELSSTSPINSPPFSTEGGHPSSQAHLKRSQTYVNLTSPTPNRVHPFFNPDVPSPRSSSIRATPVDARQMEADLRRILKLDSNHSRG</sequence>
<feature type="region of interest" description="Disordered" evidence="1">
    <location>
        <begin position="1"/>
        <end position="453"/>
    </location>
</feature>
<feature type="compositionally biased region" description="Polar residues" evidence="1">
    <location>
        <begin position="31"/>
        <end position="46"/>
    </location>
</feature>
<feature type="compositionally biased region" description="Polar residues" evidence="1">
    <location>
        <begin position="269"/>
        <end position="280"/>
    </location>
</feature>
<evidence type="ECO:0000256" key="1">
    <source>
        <dbReference type="SAM" id="MobiDB-lite"/>
    </source>
</evidence>
<comment type="caution">
    <text evidence="2">The sequence shown here is derived from an EMBL/GenBank/DDBJ whole genome shotgun (WGS) entry which is preliminary data.</text>
</comment>
<dbReference type="EMBL" id="PDND01000311">
    <property type="protein sequence ID" value="PGH28819.1"/>
    <property type="molecule type" value="Genomic_DNA"/>
</dbReference>